<accession>A0A831UGE8</accession>
<organism evidence="1">
    <name type="scientific">Thermus islandicus</name>
    <dbReference type="NCBI Taxonomy" id="540988"/>
    <lineage>
        <taxon>Bacteria</taxon>
        <taxon>Thermotogati</taxon>
        <taxon>Deinococcota</taxon>
        <taxon>Deinococci</taxon>
        <taxon>Thermales</taxon>
        <taxon>Thermaceae</taxon>
        <taxon>Thermus</taxon>
    </lineage>
</organism>
<gene>
    <name evidence="1" type="ORF">ENP09_00680</name>
</gene>
<protein>
    <submittedName>
        <fullName evidence="1">Uncharacterized protein</fullName>
    </submittedName>
</protein>
<dbReference type="AlphaFoldDB" id="A0A831UGE8"/>
<name>A0A831UGE8_9DEIN</name>
<reference evidence="1" key="1">
    <citation type="journal article" date="2020" name="mSystems">
        <title>Genome- and Community-Level Interaction Insights into Carbon Utilization and Element Cycling Functions of Hydrothermarchaeota in Hydrothermal Sediment.</title>
        <authorList>
            <person name="Zhou Z."/>
            <person name="Liu Y."/>
            <person name="Xu W."/>
            <person name="Pan J."/>
            <person name="Luo Z.H."/>
            <person name="Li M."/>
        </authorList>
    </citation>
    <scope>NUCLEOTIDE SEQUENCE [LARGE SCALE GENOMIC DNA]</scope>
    <source>
        <strain evidence="1">SpSt-189</strain>
    </source>
</reference>
<dbReference type="EMBL" id="DSHZ01000036">
    <property type="protein sequence ID" value="HEO41420.1"/>
    <property type="molecule type" value="Genomic_DNA"/>
</dbReference>
<evidence type="ECO:0000313" key="1">
    <source>
        <dbReference type="EMBL" id="HEO41420.1"/>
    </source>
</evidence>
<comment type="caution">
    <text evidence="1">The sequence shown here is derived from an EMBL/GenBank/DDBJ whole genome shotgun (WGS) entry which is preliminary data.</text>
</comment>
<sequence>MLLGMDFSLWPRVWKLLVDWGYRGLKGLASSLGLELEVVARPYAGVRGVWVREGMLGPKGQHICVSKWRCRRFRGRRGSSLCPSGGWWVSSGGATFCGPLPGWGGIGGSPRTTNRTPR</sequence>
<proteinExistence type="predicted"/>